<protein>
    <submittedName>
        <fullName evidence="1">Uncharacterized protein</fullName>
    </submittedName>
</protein>
<gene>
    <name evidence="1" type="ORF">LCGC14_1017060</name>
</gene>
<organism evidence="1">
    <name type="scientific">marine sediment metagenome</name>
    <dbReference type="NCBI Taxonomy" id="412755"/>
    <lineage>
        <taxon>unclassified sequences</taxon>
        <taxon>metagenomes</taxon>
        <taxon>ecological metagenomes</taxon>
    </lineage>
</organism>
<dbReference type="EMBL" id="LAZR01004037">
    <property type="protein sequence ID" value="KKN12395.1"/>
    <property type="molecule type" value="Genomic_DNA"/>
</dbReference>
<name>A0A0F9MYJ7_9ZZZZ</name>
<comment type="caution">
    <text evidence="1">The sequence shown here is derived from an EMBL/GenBank/DDBJ whole genome shotgun (WGS) entry which is preliminary data.</text>
</comment>
<proteinExistence type="predicted"/>
<accession>A0A0F9MYJ7</accession>
<sequence length="61" mass="7215">MEQPRLRQYSIDDHTITIEKEEFDELIAIKEVALKFSNAFWTAQLLVSTQEEFRELLNASQ</sequence>
<evidence type="ECO:0000313" key="1">
    <source>
        <dbReference type="EMBL" id="KKN12395.1"/>
    </source>
</evidence>
<dbReference type="AlphaFoldDB" id="A0A0F9MYJ7"/>
<reference evidence="1" key="1">
    <citation type="journal article" date="2015" name="Nature">
        <title>Complex archaea that bridge the gap between prokaryotes and eukaryotes.</title>
        <authorList>
            <person name="Spang A."/>
            <person name="Saw J.H."/>
            <person name="Jorgensen S.L."/>
            <person name="Zaremba-Niedzwiedzka K."/>
            <person name="Martijn J."/>
            <person name="Lind A.E."/>
            <person name="van Eijk R."/>
            <person name="Schleper C."/>
            <person name="Guy L."/>
            <person name="Ettema T.J."/>
        </authorList>
    </citation>
    <scope>NUCLEOTIDE SEQUENCE</scope>
</reference>